<dbReference type="PANTHER" id="PTHR10039">
    <property type="entry name" value="AMELOGENIN"/>
    <property type="match status" value="1"/>
</dbReference>
<dbReference type="InterPro" id="IPR027417">
    <property type="entry name" value="P-loop_NTPase"/>
</dbReference>
<dbReference type="InterPro" id="IPR035994">
    <property type="entry name" value="Nucleoside_phosphorylase_sf"/>
</dbReference>
<dbReference type="GO" id="GO:0008270">
    <property type="term" value="F:zinc ion binding"/>
    <property type="evidence" value="ECO:0007669"/>
    <property type="project" value="UniProtKB-KW"/>
</dbReference>
<dbReference type="SUPFAM" id="SSF140860">
    <property type="entry name" value="Pseudo ankyrin repeat-like"/>
    <property type="match status" value="1"/>
</dbReference>
<keyword evidence="2" id="KW-0863">Zinc-finger</keyword>
<name>A0AAE0D2J5_COLKA</name>
<dbReference type="InterPro" id="IPR002110">
    <property type="entry name" value="Ankyrin_rpt"/>
</dbReference>
<dbReference type="Pfam" id="PF24883">
    <property type="entry name" value="NPHP3_N"/>
    <property type="match status" value="1"/>
</dbReference>
<evidence type="ECO:0000256" key="1">
    <source>
        <dbReference type="ARBA" id="ARBA00022737"/>
    </source>
</evidence>
<dbReference type="InterPro" id="IPR000679">
    <property type="entry name" value="Znf_GATA"/>
</dbReference>
<dbReference type="EMBL" id="VYYT01000281">
    <property type="protein sequence ID" value="KAK2748578.1"/>
    <property type="molecule type" value="Genomic_DNA"/>
</dbReference>
<reference evidence="4" key="1">
    <citation type="submission" date="2023-02" db="EMBL/GenBank/DDBJ databases">
        <title>Colletotrichum kahawae CIFC_Que2 genome sequencing and assembly.</title>
        <authorList>
            <person name="Baroncelli R."/>
        </authorList>
    </citation>
    <scope>NUCLEOTIDE SEQUENCE</scope>
    <source>
        <strain evidence="4">CIFC_Que2</strain>
    </source>
</reference>
<dbReference type="GO" id="GO:0009116">
    <property type="term" value="P:nucleoside metabolic process"/>
    <property type="evidence" value="ECO:0007669"/>
    <property type="project" value="InterPro"/>
</dbReference>
<evidence type="ECO:0000313" key="5">
    <source>
        <dbReference type="Proteomes" id="UP001281614"/>
    </source>
</evidence>
<gene>
    <name evidence="4" type="ORF">CKAH01_18064</name>
</gene>
<keyword evidence="5" id="KW-1185">Reference proteome</keyword>
<dbReference type="Gene3D" id="1.20.5.340">
    <property type="match status" value="1"/>
</dbReference>
<dbReference type="Gene3D" id="1.25.40.20">
    <property type="entry name" value="Ankyrin repeat-containing domain"/>
    <property type="match status" value="1"/>
</dbReference>
<sequence length="1267" mass="142389">MASQPRGLRREDFQIAIICAVTCEYDAIAFAFDEIWDTAEVQLGNAPGDHNTYTIGRIANRNAVLLLLMGMGKVNAATAAFSLRSSYTGIKLVIVAGICGGVPGVGTQRELVLGDVVISRSIVQYDLGRRYTDRFATKDTIEDSLGRPHESVRSLTAFFETTLGRDSLQRRTNEILEDIQEKTNQKGNTYQRPARTEDRLFEPDYIHRHYDSWDCGCSERGACEVALQASCDELQCDLSRLMSRDRMIELYENDWDETPPHELRVVVGRLGSGDTVMKSGLDRDRIAGEQDLIAFEMEGAGIWDRFPCIVVKAVCDYADSHKNKKYQAFAAARAASATKAILEVFPYTDNPTRLVTEHIANLDIARQIEAADLNSPKAPRGYDPNERDLLELLAADHELHKNFNPNRVPGTCEWFVGDERYRKWLDSTTSSILWVSAGPGCGKSVLARALIDDGLLSTDRASTTICYFFFKDGDERRINSYDALSAILHQVFTQDQTGRSISHADDSFQKYGQKLRKNFYQLWNILVDCASSPEAGEIVCVLDALDECSKHGCHEIFQKLEWFYFGDQTHASKSRLKFIITSRPYDDLETSFGRMATAESYIRLDGDEKSEEIRQEIDLVIDHKVNEFGKDFRKDHRQKISERLKTMDNRTYLWLHLTLSIIDERQSAYRKPSSIQALLSRLPNSVFDAYEKILSRSQDEEQARHLFNIILAASKPLTLEEINQALTLQAREFENCDEVEDDMWPRDSFKKTIKNLCGLFISVFDGKVFFIHQTARDFLTTKSVLSTSWKGTFDIHQAHGTILTSCFRALSLSDIEKTIGSIFYSENHPFMRYASINWMQHYNSLDDITRDEYSDTARELCRTTRGLAPFWARERLGTRMHTEFVSDCTDLTLASYLGLLEIVELLIQREDFGVNSEGGHFGSAIKAAAAGGCLEVVQRLLEHDADCTTGGGEFQTALEAAVAGRHSEVANLLISRGCQITEEVLAAAVGNHNRRNQIAQLLEDYEDSVKITEAVIEGAAGNIFHGTGIIQFLLQRRGNEFRITQGVIQRAAANTRIGASIISLLLEERGDEFFITDDILWTAACNCAHGHDVVALLLSKRGYEVEITWDIILAAAEHGSEELMEFFLDEYEELFELTEDLTMAVANNGLVGGYMMPLLLDRFGDAVVITQEAITAAARAGFDSDLLAILLEEGGANVQVIQEVVVAAAMNMYGRYVMEYLLEEHGGEVEVTQEVILACRRNTMYGGDVMMLLRDKREDEVALSNVT</sequence>
<keyword evidence="2" id="KW-0862">Zinc</keyword>
<keyword evidence="2" id="KW-0479">Metal-binding</keyword>
<dbReference type="Pfam" id="PF22939">
    <property type="entry name" value="WHD_GPIID"/>
    <property type="match status" value="1"/>
</dbReference>
<protein>
    <submittedName>
        <fullName evidence="4">Nacht and ankyrin domain protein</fullName>
    </submittedName>
</protein>
<dbReference type="GO" id="GO:0043565">
    <property type="term" value="F:sequence-specific DNA binding"/>
    <property type="evidence" value="ECO:0007669"/>
    <property type="project" value="InterPro"/>
</dbReference>
<dbReference type="PROSITE" id="PS50114">
    <property type="entry name" value="GATA_ZN_FINGER_2"/>
    <property type="match status" value="1"/>
</dbReference>
<dbReference type="InterPro" id="IPR000845">
    <property type="entry name" value="Nucleoside_phosphorylase_d"/>
</dbReference>
<dbReference type="InterPro" id="IPR036770">
    <property type="entry name" value="Ankyrin_rpt-contain_sf"/>
</dbReference>
<dbReference type="GO" id="GO:0003824">
    <property type="term" value="F:catalytic activity"/>
    <property type="evidence" value="ECO:0007669"/>
    <property type="project" value="InterPro"/>
</dbReference>
<dbReference type="Pfam" id="PF23397">
    <property type="entry name" value="DUF7104"/>
    <property type="match status" value="7"/>
</dbReference>
<evidence type="ECO:0000259" key="3">
    <source>
        <dbReference type="PROSITE" id="PS50114"/>
    </source>
</evidence>
<accession>A0AAE0D2J5</accession>
<dbReference type="GO" id="GO:0006355">
    <property type="term" value="P:regulation of DNA-templated transcription"/>
    <property type="evidence" value="ECO:0007669"/>
    <property type="project" value="InterPro"/>
</dbReference>
<dbReference type="SUPFAM" id="SSF52540">
    <property type="entry name" value="P-loop containing nucleoside triphosphate hydrolases"/>
    <property type="match status" value="1"/>
</dbReference>
<dbReference type="AlphaFoldDB" id="A0AAE0D2J5"/>
<proteinExistence type="predicted"/>
<organism evidence="4 5">
    <name type="scientific">Colletotrichum kahawae</name>
    <name type="common">Coffee berry disease fungus</name>
    <dbReference type="NCBI Taxonomy" id="34407"/>
    <lineage>
        <taxon>Eukaryota</taxon>
        <taxon>Fungi</taxon>
        <taxon>Dikarya</taxon>
        <taxon>Ascomycota</taxon>
        <taxon>Pezizomycotina</taxon>
        <taxon>Sordariomycetes</taxon>
        <taxon>Hypocreomycetidae</taxon>
        <taxon>Glomerellales</taxon>
        <taxon>Glomerellaceae</taxon>
        <taxon>Colletotrichum</taxon>
        <taxon>Colletotrichum gloeosporioides species complex</taxon>
    </lineage>
</organism>
<dbReference type="SMART" id="SM00248">
    <property type="entry name" value="ANK"/>
    <property type="match status" value="4"/>
</dbReference>
<dbReference type="InterPro" id="IPR055530">
    <property type="entry name" value="DUF7104"/>
</dbReference>
<dbReference type="Proteomes" id="UP001281614">
    <property type="component" value="Unassembled WGS sequence"/>
</dbReference>
<dbReference type="PANTHER" id="PTHR10039:SF14">
    <property type="entry name" value="NACHT DOMAIN-CONTAINING PROTEIN"/>
    <property type="match status" value="1"/>
</dbReference>
<dbReference type="Gene3D" id="3.40.50.1580">
    <property type="entry name" value="Nucleoside phosphorylase domain"/>
    <property type="match status" value="1"/>
</dbReference>
<keyword evidence="1" id="KW-0677">Repeat</keyword>
<feature type="domain" description="GATA-type" evidence="3">
    <location>
        <begin position="727"/>
        <end position="760"/>
    </location>
</feature>
<dbReference type="InterPro" id="IPR054471">
    <property type="entry name" value="GPIID_WHD"/>
</dbReference>
<dbReference type="Pfam" id="PF12796">
    <property type="entry name" value="Ank_2"/>
    <property type="match status" value="1"/>
</dbReference>
<evidence type="ECO:0000313" key="4">
    <source>
        <dbReference type="EMBL" id="KAK2748578.1"/>
    </source>
</evidence>
<dbReference type="InterPro" id="IPR056884">
    <property type="entry name" value="NPHP3-like_N"/>
</dbReference>
<dbReference type="SUPFAM" id="SSF53167">
    <property type="entry name" value="Purine and uridine phosphorylases"/>
    <property type="match status" value="1"/>
</dbReference>
<comment type="caution">
    <text evidence="4">The sequence shown here is derived from an EMBL/GenBank/DDBJ whole genome shotgun (WGS) entry which is preliminary data.</text>
</comment>
<dbReference type="SUPFAM" id="SSF48403">
    <property type="entry name" value="Ankyrin repeat"/>
    <property type="match status" value="1"/>
</dbReference>
<dbReference type="Gene3D" id="3.40.50.300">
    <property type="entry name" value="P-loop containing nucleotide triphosphate hydrolases"/>
    <property type="match status" value="1"/>
</dbReference>
<evidence type="ECO:0000256" key="2">
    <source>
        <dbReference type="PROSITE-ProRule" id="PRU00094"/>
    </source>
</evidence>
<dbReference type="Pfam" id="PF01048">
    <property type="entry name" value="PNP_UDP_1"/>
    <property type="match status" value="1"/>
</dbReference>